<feature type="compositionally biased region" description="Polar residues" evidence="1">
    <location>
        <begin position="208"/>
        <end position="231"/>
    </location>
</feature>
<dbReference type="AlphaFoldDB" id="A0A1L7WJT8"/>
<reference evidence="3 4" key="1">
    <citation type="submission" date="2016-03" db="EMBL/GenBank/DDBJ databases">
        <authorList>
            <person name="Ploux O."/>
        </authorList>
    </citation>
    <scope>NUCLEOTIDE SEQUENCE [LARGE SCALE GENOMIC DNA]</scope>
    <source>
        <strain evidence="3 4">UAMH 11012</strain>
    </source>
</reference>
<organism evidence="3 4">
    <name type="scientific">Phialocephala subalpina</name>
    <dbReference type="NCBI Taxonomy" id="576137"/>
    <lineage>
        <taxon>Eukaryota</taxon>
        <taxon>Fungi</taxon>
        <taxon>Dikarya</taxon>
        <taxon>Ascomycota</taxon>
        <taxon>Pezizomycotina</taxon>
        <taxon>Leotiomycetes</taxon>
        <taxon>Helotiales</taxon>
        <taxon>Mollisiaceae</taxon>
        <taxon>Phialocephala</taxon>
        <taxon>Phialocephala fortinii species complex</taxon>
    </lineage>
</organism>
<feature type="transmembrane region" description="Helical" evidence="2">
    <location>
        <begin position="72"/>
        <end position="92"/>
    </location>
</feature>
<keyword evidence="2" id="KW-0472">Membrane</keyword>
<sequence length="732" mass="79265">MENAHIEDIVRLGRRIPMGDAIGRMASIIHIATPDRTIEARDSTTTSSSADSTSTCGASACEKPVGDSTFTLPIILGIAIPVIGAAILFIVLQRRHVRRQRAEDANDRHASMDFGLGDVPKPARAAKRAPTGMSEMSYGEKGGVGGMSRRQVSMDMGMASPYLLPPELQNSRESLHSLSRTIHQQEDPYRPVSQYYPNDAASIRSKSKQGSSIYTGSSGPSKLQEMSSANLLANAGQMPRSHPPSGDFKPPPRQNSLPQSNASMSPISPVESIPPPYPAQPPQAYMPGLMTPSSPESQQRHLPASPRPGQNSPPAPRPVQPQDVRASNGNGNNVRQSNDYLAGMIMDKETAPPAPLERKAPPPAINTLPTNPRPARKESMPQGPMPVDDQDDYGDGFKVTPPSPGREQMRGQRYSMDVPPEQFAQAGLGAPGFDPKRLSMGFRPLPPDAVTESDDPEIRANRIRSFYKEYFDESKPAPQGQYYEDYDENYLGDAAYFDPETNAFVMPGAMPFAEPITRRAMTPPPMGPPRFPGPPRGRQGSMGAMSAGGMRGPPPGPRAYSSASGRMARPGPKRPLPPPTPLNSLPTPSKLRDDSFALMGSIEFAPPQTYRDRVAGRSESPFGERRPYSPAVPAFAPVVSAFDELAPIPSPHMLRKSGTFTSLDFAPPKKFRDPDSMSDAGSIRSNRSGISTTQLGAIRNGAYRISRIPKDVVFTKDDLATTLKPQWGMRAE</sequence>
<feature type="compositionally biased region" description="Polar residues" evidence="1">
    <location>
        <begin position="325"/>
        <end position="339"/>
    </location>
</feature>
<dbReference type="Proteomes" id="UP000184330">
    <property type="component" value="Unassembled WGS sequence"/>
</dbReference>
<feature type="compositionally biased region" description="Low complexity" evidence="1">
    <location>
        <begin position="43"/>
        <end position="61"/>
    </location>
</feature>
<feature type="compositionally biased region" description="Pro residues" evidence="1">
    <location>
        <begin position="522"/>
        <end position="535"/>
    </location>
</feature>
<keyword evidence="2" id="KW-0812">Transmembrane</keyword>
<keyword evidence="2" id="KW-1133">Transmembrane helix</keyword>
<keyword evidence="4" id="KW-1185">Reference proteome</keyword>
<dbReference type="OrthoDB" id="5417135at2759"/>
<evidence type="ECO:0000256" key="2">
    <source>
        <dbReference type="SAM" id="Phobius"/>
    </source>
</evidence>
<dbReference type="PANTHER" id="PTHR42088:SF1">
    <property type="entry name" value="YALI0F10131P"/>
    <property type="match status" value="1"/>
</dbReference>
<feature type="compositionally biased region" description="Pro residues" evidence="1">
    <location>
        <begin position="272"/>
        <end position="281"/>
    </location>
</feature>
<protein>
    <submittedName>
        <fullName evidence="3">Uncharacterized protein</fullName>
    </submittedName>
</protein>
<feature type="region of interest" description="Disordered" evidence="1">
    <location>
        <begin position="38"/>
        <end position="62"/>
    </location>
</feature>
<dbReference type="EMBL" id="FJOG01000003">
    <property type="protein sequence ID" value="CZR53042.1"/>
    <property type="molecule type" value="Genomic_DNA"/>
</dbReference>
<gene>
    <name evidence="3" type="ORF">PAC_02920</name>
</gene>
<name>A0A1L7WJT8_9HELO</name>
<feature type="region of interest" description="Disordered" evidence="1">
    <location>
        <begin position="111"/>
        <end position="145"/>
    </location>
</feature>
<evidence type="ECO:0000313" key="4">
    <source>
        <dbReference type="Proteomes" id="UP000184330"/>
    </source>
</evidence>
<feature type="compositionally biased region" description="Low complexity" evidence="1">
    <location>
        <begin position="536"/>
        <end position="548"/>
    </location>
</feature>
<feature type="region of interest" description="Disordered" evidence="1">
    <location>
        <begin position="202"/>
        <end position="456"/>
    </location>
</feature>
<feature type="region of interest" description="Disordered" evidence="1">
    <location>
        <begin position="665"/>
        <end position="687"/>
    </location>
</feature>
<feature type="compositionally biased region" description="Basic and acidic residues" evidence="1">
    <location>
        <begin position="346"/>
        <end position="360"/>
    </location>
</feature>
<feature type="region of interest" description="Disordered" evidence="1">
    <location>
        <begin position="521"/>
        <end position="592"/>
    </location>
</feature>
<accession>A0A1L7WJT8</accession>
<dbReference type="STRING" id="576137.A0A1L7WJT8"/>
<dbReference type="PANTHER" id="PTHR42088">
    <property type="entry name" value="YALI0F10131P"/>
    <property type="match status" value="1"/>
</dbReference>
<evidence type="ECO:0000256" key="1">
    <source>
        <dbReference type="SAM" id="MobiDB-lite"/>
    </source>
</evidence>
<evidence type="ECO:0000313" key="3">
    <source>
        <dbReference type="EMBL" id="CZR53042.1"/>
    </source>
</evidence>
<proteinExistence type="predicted"/>